<dbReference type="InterPro" id="IPR041078">
    <property type="entry name" value="Plavaka"/>
</dbReference>
<keyword evidence="3" id="KW-1185">Reference proteome</keyword>
<feature type="compositionally biased region" description="Basic and acidic residues" evidence="1">
    <location>
        <begin position="141"/>
        <end position="154"/>
    </location>
</feature>
<dbReference type="AlphaFoldDB" id="B0DQW0"/>
<protein>
    <submittedName>
        <fullName evidence="2">Zn-finger domain-containing protein</fullName>
    </submittedName>
</protein>
<evidence type="ECO:0000313" key="3">
    <source>
        <dbReference type="Proteomes" id="UP000001194"/>
    </source>
</evidence>
<gene>
    <name evidence="2" type="ORF">LACBIDRAFT_331975</name>
</gene>
<dbReference type="GeneID" id="6081996"/>
<organism evidence="3">
    <name type="scientific">Laccaria bicolor (strain S238N-H82 / ATCC MYA-4686)</name>
    <name type="common">Bicoloured deceiver</name>
    <name type="synonym">Laccaria laccata var. bicolor</name>
    <dbReference type="NCBI Taxonomy" id="486041"/>
    <lineage>
        <taxon>Eukaryota</taxon>
        <taxon>Fungi</taxon>
        <taxon>Dikarya</taxon>
        <taxon>Basidiomycota</taxon>
        <taxon>Agaricomycotina</taxon>
        <taxon>Agaricomycetes</taxon>
        <taxon>Agaricomycetidae</taxon>
        <taxon>Agaricales</taxon>
        <taxon>Agaricineae</taxon>
        <taxon>Hydnangiaceae</taxon>
        <taxon>Laccaria</taxon>
    </lineage>
</organism>
<dbReference type="STRING" id="486041.B0DQW0"/>
<feature type="compositionally biased region" description="Acidic residues" evidence="1">
    <location>
        <begin position="80"/>
        <end position="91"/>
    </location>
</feature>
<reference evidence="2 3" key="1">
    <citation type="journal article" date="2008" name="Nature">
        <title>The genome of Laccaria bicolor provides insights into mycorrhizal symbiosis.</title>
        <authorList>
            <person name="Martin F."/>
            <person name="Aerts A."/>
            <person name="Ahren D."/>
            <person name="Brun A."/>
            <person name="Danchin E.G.J."/>
            <person name="Duchaussoy F."/>
            <person name="Gibon J."/>
            <person name="Kohler A."/>
            <person name="Lindquist E."/>
            <person name="Pereda V."/>
            <person name="Salamov A."/>
            <person name="Shapiro H.J."/>
            <person name="Wuyts J."/>
            <person name="Blaudez D."/>
            <person name="Buee M."/>
            <person name="Brokstein P."/>
            <person name="Canbaeck B."/>
            <person name="Cohen D."/>
            <person name="Courty P.E."/>
            <person name="Coutinho P.M."/>
            <person name="Delaruelle C."/>
            <person name="Detter J.C."/>
            <person name="Deveau A."/>
            <person name="DiFazio S."/>
            <person name="Duplessis S."/>
            <person name="Fraissinet-Tachet L."/>
            <person name="Lucic E."/>
            <person name="Frey-Klett P."/>
            <person name="Fourrey C."/>
            <person name="Feussner I."/>
            <person name="Gay G."/>
            <person name="Grimwood J."/>
            <person name="Hoegger P.J."/>
            <person name="Jain P."/>
            <person name="Kilaru S."/>
            <person name="Labbe J."/>
            <person name="Lin Y.C."/>
            <person name="Legue V."/>
            <person name="Le Tacon F."/>
            <person name="Marmeisse R."/>
            <person name="Melayah D."/>
            <person name="Montanini B."/>
            <person name="Muratet M."/>
            <person name="Nehls U."/>
            <person name="Niculita-Hirzel H."/>
            <person name="Oudot-Le Secq M.P."/>
            <person name="Peter M."/>
            <person name="Quesneville H."/>
            <person name="Rajashekar B."/>
            <person name="Reich M."/>
            <person name="Rouhier N."/>
            <person name="Schmutz J."/>
            <person name="Yin T."/>
            <person name="Chalot M."/>
            <person name="Henrissat B."/>
            <person name="Kuees U."/>
            <person name="Lucas S."/>
            <person name="Van de Peer Y."/>
            <person name="Podila G.K."/>
            <person name="Polle A."/>
            <person name="Pukkila P.J."/>
            <person name="Richardson P.M."/>
            <person name="Rouze P."/>
            <person name="Sanders I.R."/>
            <person name="Stajich J.E."/>
            <person name="Tunlid A."/>
            <person name="Tuskan G."/>
            <person name="Grigoriev I.V."/>
        </authorList>
    </citation>
    <scope>NUCLEOTIDE SEQUENCE [LARGE SCALE GENOMIC DNA]</scope>
    <source>
        <strain evidence="3">S238N-H82 / ATCC MYA-4686</strain>
    </source>
</reference>
<dbReference type="OrthoDB" id="2418900at2759"/>
<accession>B0DQW0</accession>
<evidence type="ECO:0000313" key="2">
    <source>
        <dbReference type="EMBL" id="EDR02954.1"/>
    </source>
</evidence>
<name>B0DQW0_LACBS</name>
<evidence type="ECO:0000256" key="1">
    <source>
        <dbReference type="SAM" id="MobiDB-lite"/>
    </source>
</evidence>
<dbReference type="Pfam" id="PF18759">
    <property type="entry name" value="Plavaka"/>
    <property type="match status" value="1"/>
</dbReference>
<feature type="region of interest" description="Disordered" evidence="1">
    <location>
        <begin position="57"/>
        <end position="156"/>
    </location>
</feature>
<dbReference type="InParanoid" id="B0DQW0"/>
<dbReference type="KEGG" id="lbc:LACBIDRAFT_331975"/>
<proteinExistence type="predicted"/>
<feature type="compositionally biased region" description="Low complexity" evidence="1">
    <location>
        <begin position="120"/>
        <end position="129"/>
    </location>
</feature>
<sequence length="997" mass="112784">MASKAEGTARCGFCGKTLPNTSALNKHIKRTITCNKASHQEFGTYVANIWNAPQAPATGPSGFSLEPAPEMVGPPIPIEGESETSEPDDQSDQGLEASLDIPEPPASPPPPPPPPPPHTPSTTRTTTRTTNEEIPDQDTYPESHVEDFPEERKAGAGWGYDVPLFERIRREQEEGGSSRWGPFDSEEEWELAEWLIRNVSQKQTDTYLKLPITTNRTKPSYNNNRNFLKKVDALPTQGATWTCDIVTAPGDRTNEDGKPMPPEKLELWRRDPVDCVKELMSNPAFKTVLKYAPEQVYRDKEGNIRVYDEMWTGDWWWDTQWKLDVGATIAALILSSDKTQLTQFRGDKKAWPVYLTIGNIEKEKRRKPSAHATVLIGYLPVAKLDNYTEATRSQEGYRLFHFCMEKLLVPLVKAGEEGVNITCADGIVRRVFPILASYVADFPEQCLVACCKESYCPKCRVEPKDRGEMVDSLLREQERSKTILSHKKSGRRVAAYDNEGFRPVWKPFWANLPHVDIFTCFTPDILHQLHKGVFKDHLVSWCVELAGKHEIDAHFRSMPGYPGLRHFKNRISHVSQWTGREHKDMQRVFVGLLVGAVQPAVLRTARAAIDFIYYSQLHIHTSTTLDALQDALKIFHENKDIFIREGVREHFNIPKLHQMLHYCEAIKSRGAADGYNTELPERLHIDFAKEAYRASNGRDYEEQMVKWLGRQEAVARFRAYLDWSLRRDAESDVDSDSDANTDSDVINEPLAATSPAATTAGLPFTHHLPVQPGFPLTNIDTLTTRFFAVNFISALTKVIRRAYPAPAQPLLPNATDKFNVYKCLSIHLPNLAAVGRFKATQRARATPLIPGRKKDSPANFDTVLIRSGSELGNQVTRGTCLKGLRVAQVRVIFALPDHLRGRELPKYHAYVEWFNPLRAPDPDSLLHSVTRSYQHGQPLAEIVPLTDIVSTCHLTPKFGTNWHPAPWTNVEILDNWKSFTLNKYINLGTFYEHQGFK</sequence>
<dbReference type="Proteomes" id="UP000001194">
    <property type="component" value="Unassembled WGS sequence"/>
</dbReference>
<dbReference type="RefSeq" id="XP_001886377.1">
    <property type="nucleotide sequence ID" value="XM_001886342.1"/>
</dbReference>
<dbReference type="EMBL" id="DS547127">
    <property type="protein sequence ID" value="EDR02954.1"/>
    <property type="molecule type" value="Genomic_DNA"/>
</dbReference>
<feature type="compositionally biased region" description="Pro residues" evidence="1">
    <location>
        <begin position="102"/>
        <end position="119"/>
    </location>
</feature>
<dbReference type="HOGENOM" id="CLU_006344_4_2_1"/>